<organism evidence="1 2">
    <name type="scientific">Handelsmanbacteria sp. (strain RIFCSPLOWO2_12_FULL_64_10)</name>
    <dbReference type="NCBI Taxonomy" id="1817868"/>
    <lineage>
        <taxon>Bacteria</taxon>
        <taxon>Candidatus Handelsmaniibacteriota</taxon>
    </lineage>
</organism>
<protein>
    <submittedName>
        <fullName evidence="1">Uncharacterized protein</fullName>
    </submittedName>
</protein>
<dbReference type="EMBL" id="MFKF01000158">
    <property type="protein sequence ID" value="OGG52085.1"/>
    <property type="molecule type" value="Genomic_DNA"/>
</dbReference>
<evidence type="ECO:0000313" key="2">
    <source>
        <dbReference type="Proteomes" id="UP000178606"/>
    </source>
</evidence>
<accession>A0A1F6CSI4</accession>
<sequence length="100" mass="10710">MRWIDESLRRDLSPLLTTQPTAAVRLAEAAEREGMRLDGLSLALFSEPLTPGRARMLLDSGARISLAYSGHETGSIAMGCLEPAQPDEGNNMVDTLGIVG</sequence>
<proteinExistence type="predicted"/>
<dbReference type="Proteomes" id="UP000178606">
    <property type="component" value="Unassembled WGS sequence"/>
</dbReference>
<dbReference type="AlphaFoldDB" id="A0A1F6CSI4"/>
<gene>
    <name evidence="1" type="ORF">A3F84_25895</name>
</gene>
<evidence type="ECO:0000313" key="1">
    <source>
        <dbReference type="EMBL" id="OGG52085.1"/>
    </source>
</evidence>
<name>A0A1F6CSI4_HANXR</name>
<reference evidence="1 2" key="1">
    <citation type="journal article" date="2016" name="Nat. Commun.">
        <title>Thousands of microbial genomes shed light on interconnected biogeochemical processes in an aquifer system.</title>
        <authorList>
            <person name="Anantharaman K."/>
            <person name="Brown C.T."/>
            <person name="Hug L.A."/>
            <person name="Sharon I."/>
            <person name="Castelle C.J."/>
            <person name="Probst A.J."/>
            <person name="Thomas B.C."/>
            <person name="Singh A."/>
            <person name="Wilkins M.J."/>
            <person name="Karaoz U."/>
            <person name="Brodie E.L."/>
            <person name="Williams K.H."/>
            <person name="Hubbard S.S."/>
            <person name="Banfield J.F."/>
        </authorList>
    </citation>
    <scope>NUCLEOTIDE SEQUENCE [LARGE SCALE GENOMIC DNA]</scope>
    <source>
        <strain evidence="2">RIFCSPLOWO2_12_FULL_64_10</strain>
    </source>
</reference>
<comment type="caution">
    <text evidence="1">The sequence shown here is derived from an EMBL/GenBank/DDBJ whole genome shotgun (WGS) entry which is preliminary data.</text>
</comment>